<evidence type="ECO:0000313" key="7">
    <source>
        <dbReference type="EMBL" id="CAK8673313.1"/>
    </source>
</evidence>
<keyword evidence="2" id="KW-0349">Heme</keyword>
<protein>
    <recommendedName>
        <fullName evidence="9">Cytochrome P450</fullName>
    </recommendedName>
</protein>
<comment type="similarity">
    <text evidence="1">Belongs to the cytochrome P450 family.</text>
</comment>
<comment type="caution">
    <text evidence="7">The sequence shown here is derived from an EMBL/GenBank/DDBJ whole genome shotgun (WGS) entry which is preliminary data.</text>
</comment>
<keyword evidence="4" id="KW-0560">Oxidoreductase</keyword>
<accession>A0ABP0F0S9</accession>
<name>A0ABP0F0S9_CLALP</name>
<evidence type="ECO:0000256" key="2">
    <source>
        <dbReference type="ARBA" id="ARBA00022617"/>
    </source>
</evidence>
<dbReference type="PANTHER" id="PTHR24289:SF1">
    <property type="entry name" value="STEROID 17-ALPHA-HYDROXYLASE_17,20 LYASE"/>
    <property type="match status" value="1"/>
</dbReference>
<evidence type="ECO:0000256" key="3">
    <source>
        <dbReference type="ARBA" id="ARBA00022723"/>
    </source>
</evidence>
<keyword evidence="3" id="KW-0479">Metal-binding</keyword>
<dbReference type="Pfam" id="PF00067">
    <property type="entry name" value="p450"/>
    <property type="match status" value="1"/>
</dbReference>
<evidence type="ECO:0000256" key="6">
    <source>
        <dbReference type="ARBA" id="ARBA00023033"/>
    </source>
</evidence>
<organism evidence="7 8">
    <name type="scientific">Clavelina lepadiformis</name>
    <name type="common">Light-bulb sea squirt</name>
    <name type="synonym">Ascidia lepadiformis</name>
    <dbReference type="NCBI Taxonomy" id="159417"/>
    <lineage>
        <taxon>Eukaryota</taxon>
        <taxon>Metazoa</taxon>
        <taxon>Chordata</taxon>
        <taxon>Tunicata</taxon>
        <taxon>Ascidiacea</taxon>
        <taxon>Aplousobranchia</taxon>
        <taxon>Clavelinidae</taxon>
        <taxon>Clavelina</taxon>
    </lineage>
</organism>
<keyword evidence="8" id="KW-1185">Reference proteome</keyword>
<evidence type="ECO:0000256" key="1">
    <source>
        <dbReference type="ARBA" id="ARBA00010617"/>
    </source>
</evidence>
<evidence type="ECO:0000256" key="4">
    <source>
        <dbReference type="ARBA" id="ARBA00023002"/>
    </source>
</evidence>
<reference evidence="7 8" key="1">
    <citation type="submission" date="2024-02" db="EMBL/GenBank/DDBJ databases">
        <authorList>
            <person name="Daric V."/>
            <person name="Darras S."/>
        </authorList>
    </citation>
    <scope>NUCLEOTIDE SEQUENCE [LARGE SCALE GENOMIC DNA]</scope>
</reference>
<evidence type="ECO:0000256" key="5">
    <source>
        <dbReference type="ARBA" id="ARBA00023004"/>
    </source>
</evidence>
<dbReference type="InterPro" id="IPR002401">
    <property type="entry name" value="Cyt_P450_E_grp-I"/>
</dbReference>
<dbReference type="Gene3D" id="1.10.630.10">
    <property type="entry name" value="Cytochrome P450"/>
    <property type="match status" value="1"/>
</dbReference>
<dbReference type="PRINTS" id="PR00463">
    <property type="entry name" value="EP450I"/>
</dbReference>
<keyword evidence="6" id="KW-0503">Monooxygenase</keyword>
<evidence type="ECO:0000313" key="8">
    <source>
        <dbReference type="Proteomes" id="UP001642483"/>
    </source>
</evidence>
<dbReference type="EMBL" id="CAWYQH010000002">
    <property type="protein sequence ID" value="CAK8673313.1"/>
    <property type="molecule type" value="Genomic_DNA"/>
</dbReference>
<dbReference type="InterPro" id="IPR036396">
    <property type="entry name" value="Cyt_P450_sf"/>
</dbReference>
<dbReference type="PANTHER" id="PTHR24289">
    <property type="entry name" value="STEROID 17-ALPHA-HYDROXYLASE/17,20 LYASE"/>
    <property type="match status" value="1"/>
</dbReference>
<dbReference type="Proteomes" id="UP001642483">
    <property type="component" value="Unassembled WGS sequence"/>
</dbReference>
<gene>
    <name evidence="7" type="ORF">CVLEPA_LOCUS3116</name>
</gene>
<proteinExistence type="inferred from homology"/>
<keyword evidence="5" id="KW-0408">Iron</keyword>
<evidence type="ECO:0008006" key="9">
    <source>
        <dbReference type="Google" id="ProtNLM"/>
    </source>
</evidence>
<dbReference type="SUPFAM" id="SSF48264">
    <property type="entry name" value="Cytochrome P450"/>
    <property type="match status" value="1"/>
</dbReference>
<sequence>MLYRWWSYPSANFPPGVRGYPVVGALPYLGRYPERAIAKWSRKKYGPIMSVRFGTKDIVVINDYDQLHAAFITKGWSFKDRPPVPLFDTLSGGRLGFTFRDADTEWKIQRNFALSKLKEHGLIQLKVEERVKKAVAKLIDHIRKRNGGPFDISGVLGATICNVICHIAIGQEYDFEDQKFQAFVKDIYNL</sequence>
<dbReference type="InterPro" id="IPR001128">
    <property type="entry name" value="Cyt_P450"/>
</dbReference>